<dbReference type="SUPFAM" id="SSF48225">
    <property type="entry name" value="Seven-hairpin glycosidases"/>
    <property type="match status" value="1"/>
</dbReference>
<dbReference type="PANTHER" id="PTHR45679">
    <property type="entry name" value="ER DEGRADATION-ENHANCING ALPHA-MANNOSIDASE-LIKE PROTEIN 2"/>
    <property type="match status" value="1"/>
</dbReference>
<dbReference type="OrthoDB" id="8118055at2759"/>
<evidence type="ECO:0000256" key="5">
    <source>
        <dbReference type="PIRSR" id="PIRSR601382-2"/>
    </source>
</evidence>
<dbReference type="InterPro" id="IPR036026">
    <property type="entry name" value="Seven-hairpin_glycosidases"/>
</dbReference>
<evidence type="ECO:0000256" key="1">
    <source>
        <dbReference type="ARBA" id="ARBA00004240"/>
    </source>
</evidence>
<evidence type="ECO:0000256" key="2">
    <source>
        <dbReference type="ARBA" id="ARBA00007658"/>
    </source>
</evidence>
<keyword evidence="5" id="KW-0479">Metal-binding</keyword>
<comment type="similarity">
    <text evidence="2">Belongs to the glycosyl hydrolase 47 family.</text>
</comment>
<keyword evidence="5" id="KW-0106">Calcium</keyword>
<keyword evidence="3" id="KW-0256">Endoplasmic reticulum</keyword>
<evidence type="ECO:0000313" key="6">
    <source>
        <dbReference type="EMBL" id="KAA0187918.1"/>
    </source>
</evidence>
<dbReference type="InterPro" id="IPR012341">
    <property type="entry name" value="6hp_glycosidase-like_sf"/>
</dbReference>
<sequence>MESFFLAETVKYLYLIFDEDNFVNRIPGDLPAPISHISSAGVECTLENGGYVFNTEAHPIDPGALHCCSPKFTSGGSPSKLVTETRTTTQQNLEQTTVSVEDLERLSREEAQYNPAKGLLDLVDSVFVQHLKISPNLTDPIACIIPESPAIQKPCANLNSINHVLIEPWLDLRQFVLQQSNYNLMKNHTANTLDNLNEDAVITDFSAFEPPLLTCPYPPFHQRYTYSGQMVIAED</sequence>
<gene>
    <name evidence="6" type="ORF">FBUS_04468</name>
</gene>
<dbReference type="Pfam" id="PF01532">
    <property type="entry name" value="Glyco_hydro_47"/>
    <property type="match status" value="1"/>
</dbReference>
<comment type="subcellular location">
    <subcellularLocation>
        <location evidence="1">Endoplasmic reticulum</location>
    </subcellularLocation>
</comment>
<reference evidence="6" key="1">
    <citation type="submission" date="2019-05" db="EMBL/GenBank/DDBJ databases">
        <title>Annotation for the trematode Fasciolopsis buski.</title>
        <authorList>
            <person name="Choi Y.-J."/>
        </authorList>
    </citation>
    <scope>NUCLEOTIDE SEQUENCE</scope>
    <source>
        <strain evidence="6">HT</strain>
        <tissue evidence="6">Whole worm</tissue>
    </source>
</reference>
<name>A0A8E0RS94_9TREM</name>
<keyword evidence="4" id="KW-0325">Glycoprotein</keyword>
<organism evidence="6 7">
    <name type="scientific">Fasciolopsis buskii</name>
    <dbReference type="NCBI Taxonomy" id="27845"/>
    <lineage>
        <taxon>Eukaryota</taxon>
        <taxon>Metazoa</taxon>
        <taxon>Spiralia</taxon>
        <taxon>Lophotrochozoa</taxon>
        <taxon>Platyhelminthes</taxon>
        <taxon>Trematoda</taxon>
        <taxon>Digenea</taxon>
        <taxon>Plagiorchiida</taxon>
        <taxon>Echinostomata</taxon>
        <taxon>Echinostomatoidea</taxon>
        <taxon>Fasciolidae</taxon>
        <taxon>Fasciolopsis</taxon>
    </lineage>
</organism>
<evidence type="ECO:0000256" key="3">
    <source>
        <dbReference type="ARBA" id="ARBA00022824"/>
    </source>
</evidence>
<dbReference type="GO" id="GO:1904380">
    <property type="term" value="P:endoplasmic reticulum mannose trimming"/>
    <property type="evidence" value="ECO:0007669"/>
    <property type="project" value="InterPro"/>
</dbReference>
<dbReference type="AlphaFoldDB" id="A0A8E0RS94"/>
<comment type="cofactor">
    <cofactor evidence="5">
        <name>Ca(2+)</name>
        <dbReference type="ChEBI" id="CHEBI:29108"/>
    </cofactor>
</comment>
<proteinExistence type="inferred from homology"/>
<evidence type="ECO:0000256" key="4">
    <source>
        <dbReference type="ARBA" id="ARBA00023180"/>
    </source>
</evidence>
<keyword evidence="7" id="KW-1185">Reference proteome</keyword>
<dbReference type="EMBL" id="LUCM01008781">
    <property type="protein sequence ID" value="KAA0187918.1"/>
    <property type="molecule type" value="Genomic_DNA"/>
</dbReference>
<dbReference type="PANTHER" id="PTHR45679:SF6">
    <property type="entry name" value="ER DEGRADATION-ENHANCING ALPHA-MANNOSIDASE-LIKE PROTEIN 2"/>
    <property type="match status" value="1"/>
</dbReference>
<dbReference type="Gene3D" id="1.50.10.10">
    <property type="match status" value="1"/>
</dbReference>
<dbReference type="GO" id="GO:0044322">
    <property type="term" value="C:endoplasmic reticulum quality control compartment"/>
    <property type="evidence" value="ECO:0007669"/>
    <property type="project" value="GOC"/>
</dbReference>
<dbReference type="InterPro" id="IPR001382">
    <property type="entry name" value="Glyco_hydro_47"/>
</dbReference>
<evidence type="ECO:0000313" key="7">
    <source>
        <dbReference type="Proteomes" id="UP000728185"/>
    </source>
</evidence>
<accession>A0A8E0RS94</accession>
<feature type="binding site" evidence="5">
    <location>
        <position position="55"/>
    </location>
    <ligand>
        <name>Ca(2+)</name>
        <dbReference type="ChEBI" id="CHEBI:29108"/>
    </ligand>
</feature>
<dbReference type="GO" id="GO:0016020">
    <property type="term" value="C:membrane"/>
    <property type="evidence" value="ECO:0007669"/>
    <property type="project" value="InterPro"/>
</dbReference>
<dbReference type="InterPro" id="IPR044674">
    <property type="entry name" value="EDEM1/2/3"/>
</dbReference>
<dbReference type="GO" id="GO:0004571">
    <property type="term" value="F:mannosyl-oligosaccharide 1,2-alpha-mannosidase activity"/>
    <property type="evidence" value="ECO:0007669"/>
    <property type="project" value="InterPro"/>
</dbReference>
<dbReference type="GO" id="GO:0005975">
    <property type="term" value="P:carbohydrate metabolic process"/>
    <property type="evidence" value="ECO:0007669"/>
    <property type="project" value="InterPro"/>
</dbReference>
<protein>
    <submittedName>
        <fullName evidence="6">Alpha-1 2-Mannosidase</fullName>
    </submittedName>
</protein>
<dbReference type="Proteomes" id="UP000728185">
    <property type="component" value="Unassembled WGS sequence"/>
</dbReference>
<comment type="caution">
    <text evidence="6">The sequence shown here is derived from an EMBL/GenBank/DDBJ whole genome shotgun (WGS) entry which is preliminary data.</text>
</comment>
<dbReference type="GO" id="GO:0005509">
    <property type="term" value="F:calcium ion binding"/>
    <property type="evidence" value="ECO:0007669"/>
    <property type="project" value="InterPro"/>
</dbReference>